<dbReference type="AlphaFoldDB" id="A0A498A5K3"/>
<accession>A0A498A5K3</accession>
<dbReference type="Pfam" id="PF05159">
    <property type="entry name" value="Capsule_synth"/>
    <property type="match status" value="1"/>
</dbReference>
<sequence>MASSTTCPDRRVFLFLQGPHGPFFNALGGMLRAAGAKVIRVGFNAGDQAFWSDTTSFIPYLGNPDDWPATFTDIVTLNGVTDIVLYGDTRPIHANAVRIAKSRGITIHVFEEGYLRPWWVTYERNGSNGNSRLMELDVEEMQTALAQSEGQTPPPPSHWGDMRQHIFYGALYHWFVMFMNRRYRNFQPHRELPVAKEFQLYFKRLALMPIHRLQRRWATTRVRRGGFPYHLVLLQLGHDSSVQSHSDYSCMSEFLSQVIDGFAKGAPAHHHLVIKEHPLENHREPLRHMAQRMAEKLDITDRIHYVPGGKLAKLLDEARSAVTVNSTAGQQALWRGIPLRSFGRSVYDKPQFVSRQPIEAFFARPNAPDSKAYRDYRQFLLNTSQIPGGFYSRKGRRQLLRRAADMMLMKQGPYQSALEDNEAATPQLHLVK</sequence>
<name>A0A498A5K3_9RHOB</name>
<dbReference type="STRING" id="981384.GCA_000192475_01919"/>
<dbReference type="OrthoDB" id="9794206at2"/>
<dbReference type="RefSeq" id="WP_010442002.1">
    <property type="nucleotide sequence ID" value="NZ_AEYW01000013.1"/>
</dbReference>
<proteinExistence type="predicted"/>
<dbReference type="EMBL" id="RCCT01000001">
    <property type="protein sequence ID" value="RLK11086.1"/>
    <property type="molecule type" value="Genomic_DNA"/>
</dbReference>
<gene>
    <name evidence="1" type="ORF">CLV75_1079</name>
</gene>
<keyword evidence="2" id="KW-1185">Reference proteome</keyword>
<evidence type="ECO:0000313" key="2">
    <source>
        <dbReference type="Proteomes" id="UP000271700"/>
    </source>
</evidence>
<dbReference type="Proteomes" id="UP000271700">
    <property type="component" value="Unassembled WGS sequence"/>
</dbReference>
<dbReference type="InterPro" id="IPR007833">
    <property type="entry name" value="Capsule_polysaccharide_synth"/>
</dbReference>
<dbReference type="GO" id="GO:0000271">
    <property type="term" value="P:polysaccharide biosynthetic process"/>
    <property type="evidence" value="ECO:0007669"/>
    <property type="project" value="InterPro"/>
</dbReference>
<comment type="caution">
    <text evidence="1">The sequence shown here is derived from an EMBL/GenBank/DDBJ whole genome shotgun (WGS) entry which is preliminary data.</text>
</comment>
<organism evidence="1 2">
    <name type="scientific">Ruegeria conchae</name>
    <dbReference type="NCBI Taxonomy" id="981384"/>
    <lineage>
        <taxon>Bacteria</taxon>
        <taxon>Pseudomonadati</taxon>
        <taxon>Pseudomonadota</taxon>
        <taxon>Alphaproteobacteria</taxon>
        <taxon>Rhodobacterales</taxon>
        <taxon>Roseobacteraceae</taxon>
        <taxon>Ruegeria</taxon>
    </lineage>
</organism>
<dbReference type="GO" id="GO:0015774">
    <property type="term" value="P:polysaccharide transport"/>
    <property type="evidence" value="ECO:0007669"/>
    <property type="project" value="InterPro"/>
</dbReference>
<protein>
    <submittedName>
        <fullName evidence="1">Capsular polysaccharide export protein</fullName>
    </submittedName>
</protein>
<reference evidence="1 2" key="1">
    <citation type="submission" date="2018-10" db="EMBL/GenBank/DDBJ databases">
        <title>Genomic Encyclopedia of Archaeal and Bacterial Type Strains, Phase II (KMG-II): from individual species to whole genera.</title>
        <authorList>
            <person name="Goeker M."/>
        </authorList>
    </citation>
    <scope>NUCLEOTIDE SEQUENCE [LARGE SCALE GENOMIC DNA]</scope>
    <source>
        <strain evidence="1 2">DSM 29317</strain>
    </source>
</reference>
<evidence type="ECO:0000313" key="1">
    <source>
        <dbReference type="EMBL" id="RLK11086.1"/>
    </source>
</evidence>
<dbReference type="CDD" id="cd16441">
    <property type="entry name" value="beta_Kdo_transferase_KpsS"/>
    <property type="match status" value="1"/>
</dbReference>